<protein>
    <submittedName>
        <fullName evidence="1">Uncharacterized protein</fullName>
    </submittedName>
</protein>
<dbReference type="EMBL" id="ML976979">
    <property type="protein sequence ID" value="KAF1962282.1"/>
    <property type="molecule type" value="Genomic_DNA"/>
</dbReference>
<evidence type="ECO:0000313" key="2">
    <source>
        <dbReference type="Proteomes" id="UP000800035"/>
    </source>
</evidence>
<evidence type="ECO:0000313" key="1">
    <source>
        <dbReference type="EMBL" id="KAF1962282.1"/>
    </source>
</evidence>
<dbReference type="OrthoDB" id="3776135at2759"/>
<keyword evidence="2" id="KW-1185">Reference proteome</keyword>
<dbReference type="Proteomes" id="UP000800035">
    <property type="component" value="Unassembled WGS sequence"/>
</dbReference>
<gene>
    <name evidence="1" type="ORF">CC80DRAFT_542599</name>
</gene>
<sequence length="181" mass="20156">MATVLVTTRPIARSKAGMRDILIELAAGMFGSFPDCGYNCRTTKFDNHDLRVCNIPDLVWIRIGEVAWILVQVTYDAHGLPLYGDSFECDKTKSEFLEPWFKKYSAQKIADNLQVRAYQQPLNIECLHKSQDIFPLAGTIQADEAGDAEAQLQQTIQQGQEIVPGNATNMISMINQTSSGL</sequence>
<proteinExistence type="predicted"/>
<name>A0A6A5UEW5_9PLEO</name>
<accession>A0A6A5UEW5</accession>
<reference evidence="1" key="1">
    <citation type="journal article" date="2020" name="Stud. Mycol.">
        <title>101 Dothideomycetes genomes: a test case for predicting lifestyles and emergence of pathogens.</title>
        <authorList>
            <person name="Haridas S."/>
            <person name="Albert R."/>
            <person name="Binder M."/>
            <person name="Bloem J."/>
            <person name="Labutti K."/>
            <person name="Salamov A."/>
            <person name="Andreopoulos B."/>
            <person name="Baker S."/>
            <person name="Barry K."/>
            <person name="Bills G."/>
            <person name="Bluhm B."/>
            <person name="Cannon C."/>
            <person name="Castanera R."/>
            <person name="Culley D."/>
            <person name="Daum C."/>
            <person name="Ezra D."/>
            <person name="Gonzalez J."/>
            <person name="Henrissat B."/>
            <person name="Kuo A."/>
            <person name="Liang C."/>
            <person name="Lipzen A."/>
            <person name="Lutzoni F."/>
            <person name="Magnuson J."/>
            <person name="Mondo S."/>
            <person name="Nolan M."/>
            <person name="Ohm R."/>
            <person name="Pangilinan J."/>
            <person name="Park H.-J."/>
            <person name="Ramirez L."/>
            <person name="Alfaro M."/>
            <person name="Sun H."/>
            <person name="Tritt A."/>
            <person name="Yoshinaga Y."/>
            <person name="Zwiers L.-H."/>
            <person name="Turgeon B."/>
            <person name="Goodwin S."/>
            <person name="Spatafora J."/>
            <person name="Crous P."/>
            <person name="Grigoriev I."/>
        </authorList>
    </citation>
    <scope>NUCLEOTIDE SEQUENCE</scope>
    <source>
        <strain evidence="1">CBS 675.92</strain>
    </source>
</reference>
<organism evidence="1 2">
    <name type="scientific">Byssothecium circinans</name>
    <dbReference type="NCBI Taxonomy" id="147558"/>
    <lineage>
        <taxon>Eukaryota</taxon>
        <taxon>Fungi</taxon>
        <taxon>Dikarya</taxon>
        <taxon>Ascomycota</taxon>
        <taxon>Pezizomycotina</taxon>
        <taxon>Dothideomycetes</taxon>
        <taxon>Pleosporomycetidae</taxon>
        <taxon>Pleosporales</taxon>
        <taxon>Massarineae</taxon>
        <taxon>Massarinaceae</taxon>
        <taxon>Byssothecium</taxon>
    </lineage>
</organism>
<dbReference type="AlphaFoldDB" id="A0A6A5UEW5"/>